<keyword evidence="2" id="KW-1185">Reference proteome</keyword>
<evidence type="ECO:0000313" key="2">
    <source>
        <dbReference type="Proteomes" id="UP000182624"/>
    </source>
</evidence>
<reference evidence="2" key="1">
    <citation type="submission" date="2016-10" db="EMBL/GenBank/DDBJ databases">
        <authorList>
            <person name="Varghese N."/>
            <person name="Submissions S."/>
        </authorList>
    </citation>
    <scope>NUCLEOTIDE SEQUENCE [LARGE SCALE GENOMIC DNA]</scope>
    <source>
        <strain evidence="2">P18</strain>
    </source>
</reference>
<dbReference type="Proteomes" id="UP000182624">
    <property type="component" value="Unassembled WGS sequence"/>
</dbReference>
<dbReference type="AlphaFoldDB" id="A0A1I5RX42"/>
<dbReference type="RefSeq" id="WP_074884850.1">
    <property type="nucleotide sequence ID" value="NZ_FOXO01000005.1"/>
</dbReference>
<dbReference type="OrthoDB" id="9805976at2"/>
<evidence type="ECO:0008006" key="3">
    <source>
        <dbReference type="Google" id="ProtNLM"/>
    </source>
</evidence>
<name>A0A1I5RX42_9FIRM</name>
<evidence type="ECO:0000313" key="1">
    <source>
        <dbReference type="EMBL" id="SFP63085.1"/>
    </source>
</evidence>
<protein>
    <recommendedName>
        <fullName evidence="3">NADPH-dependent FMN reductase-like domain-containing protein</fullName>
    </recommendedName>
</protein>
<dbReference type="EMBL" id="FOXO01000005">
    <property type="protein sequence ID" value="SFP63085.1"/>
    <property type="molecule type" value="Genomic_DNA"/>
</dbReference>
<dbReference type="SUPFAM" id="SSF52218">
    <property type="entry name" value="Flavoproteins"/>
    <property type="match status" value="1"/>
</dbReference>
<proteinExistence type="predicted"/>
<accession>A0A1I5RX42</accession>
<dbReference type="InterPro" id="IPR029039">
    <property type="entry name" value="Flavoprotein-like_sf"/>
</dbReference>
<sequence>MRMIIHDLDENFHKQVSTKLSDVIWADGKYAPCQGCFDCWTRHPATCGMMDSLHQMCRVIGQADDLVIITENCYGGYSPEVKNILDRSIGTSTPMSTYRGGEMHHTLRYGRKGTWKVIVYGDISDNEKSTWELMVERNRINHGYQSAEIIFMDDITDLEVSKI</sequence>
<dbReference type="Gene3D" id="3.40.50.360">
    <property type="match status" value="1"/>
</dbReference>
<gene>
    <name evidence="1" type="ORF">SAMN04487928_10511</name>
</gene>
<organism evidence="1 2">
    <name type="scientific">Butyrivibrio proteoclasticus</name>
    <dbReference type="NCBI Taxonomy" id="43305"/>
    <lineage>
        <taxon>Bacteria</taxon>
        <taxon>Bacillati</taxon>
        <taxon>Bacillota</taxon>
        <taxon>Clostridia</taxon>
        <taxon>Lachnospirales</taxon>
        <taxon>Lachnospiraceae</taxon>
        <taxon>Butyrivibrio</taxon>
    </lineage>
</organism>